<proteinExistence type="predicted"/>
<sequence length="541" mass="58980">MRRRPAAPPRRRTTATALAVGLAAALLSSAAPGTAASTPGPGLSDVPALATGTAAAGDDPQQVLAAAREALGLAGTTTGGRGPGQPVGEPREATLALRDLQVALPRLAEDERDQGEALLARPTDGDADPVGQGYTSRSKRICGDHVCVHYVTKGADKPSSQAWVRTTLAVMERVWAFETGRLGYRTPVSDRTLPKRENGGNGKFDVYLKELSAQRLYGYCSPEYEVKGNKRLANGYCVLDDDFARSEYGRKPKDTLRVTAAHEFFHAIQFNYDYREDRWLMESTATWIEERFADDVDDNRQFLPVGQVRVPDAPLDVFSTTFGRHYGNWAWWEHLSQRHGNAVVAKVWKQAGQFRGAGRDYSTKALTTVLGPKGGFSREYTRFVAANLDTRASYAEGRHWPSPTRAARARLTKDAPTATRRTAVDHMAAKHVDVRPAGALKGRRWRLRLALEGPGSASRPMAVVTVTTTKGEGTQKILGFGDDGRASTTVPFSASRVEGVTVSFVNTATSFDCYEDEPYSCSGAAKHDEKPFRVTATAFRR</sequence>
<evidence type="ECO:0000313" key="2">
    <source>
        <dbReference type="EMBL" id="MDO3397146.1"/>
    </source>
</evidence>
<protein>
    <submittedName>
        <fullName evidence="2">Uncharacterized protein</fullName>
    </submittedName>
</protein>
<name>A0ABT8TT66_9ACTN</name>
<comment type="caution">
    <text evidence="2">The sequence shown here is derived from an EMBL/GenBank/DDBJ whole genome shotgun (WGS) entry which is preliminary data.</text>
</comment>
<dbReference type="EMBL" id="JAULSC010000017">
    <property type="protein sequence ID" value="MDO3397146.1"/>
    <property type="molecule type" value="Genomic_DNA"/>
</dbReference>
<keyword evidence="3" id="KW-1185">Reference proteome</keyword>
<dbReference type="RefSeq" id="WP_302709316.1">
    <property type="nucleotide sequence ID" value="NZ_JAULSC010000017.1"/>
</dbReference>
<dbReference type="Proteomes" id="UP001168363">
    <property type="component" value="Unassembled WGS sequence"/>
</dbReference>
<evidence type="ECO:0000313" key="3">
    <source>
        <dbReference type="Proteomes" id="UP001168363"/>
    </source>
</evidence>
<dbReference type="InterPro" id="IPR006311">
    <property type="entry name" value="TAT_signal"/>
</dbReference>
<accession>A0ABT8TT66</accession>
<keyword evidence="1" id="KW-0732">Signal</keyword>
<feature type="signal peptide" evidence="1">
    <location>
        <begin position="1"/>
        <end position="30"/>
    </location>
</feature>
<feature type="chain" id="PRO_5046077256" evidence="1">
    <location>
        <begin position="31"/>
        <end position="541"/>
    </location>
</feature>
<dbReference type="NCBIfam" id="NF045524">
    <property type="entry name" value="MXAN_6640_HExxH"/>
    <property type="match status" value="1"/>
</dbReference>
<reference evidence="2" key="1">
    <citation type="submission" date="2023-06" db="EMBL/GenBank/DDBJ databases">
        <title>Genome sequence of Nocardioides sp. SOB44.</title>
        <authorList>
            <person name="Zhang G."/>
        </authorList>
    </citation>
    <scope>NUCLEOTIDE SEQUENCE</scope>
    <source>
        <strain evidence="2">SOB44</strain>
    </source>
</reference>
<organism evidence="2 3">
    <name type="scientific">Nocardioides cremeus</name>
    <dbReference type="NCBI Taxonomy" id="3058044"/>
    <lineage>
        <taxon>Bacteria</taxon>
        <taxon>Bacillati</taxon>
        <taxon>Actinomycetota</taxon>
        <taxon>Actinomycetes</taxon>
        <taxon>Propionibacteriales</taxon>
        <taxon>Nocardioidaceae</taxon>
        <taxon>Nocardioides</taxon>
    </lineage>
</organism>
<evidence type="ECO:0000256" key="1">
    <source>
        <dbReference type="SAM" id="SignalP"/>
    </source>
</evidence>
<gene>
    <name evidence="2" type="ORF">QWJ41_15575</name>
</gene>
<dbReference type="PROSITE" id="PS51318">
    <property type="entry name" value="TAT"/>
    <property type="match status" value="1"/>
</dbReference>